<dbReference type="Pfam" id="PF19300">
    <property type="entry name" value="BPD_transp_1_N"/>
    <property type="match status" value="1"/>
</dbReference>
<name>A0A2U2RJF9_9MICO</name>
<dbReference type="RefSeq" id="WP_109275759.1">
    <property type="nucleotide sequence ID" value="NZ_QFKX01000003.1"/>
</dbReference>
<keyword evidence="2 7" id="KW-0813">Transport</keyword>
<organism evidence="9 10">
    <name type="scientific">Brachybacterium endophyticum</name>
    <dbReference type="NCBI Taxonomy" id="2182385"/>
    <lineage>
        <taxon>Bacteria</taxon>
        <taxon>Bacillati</taxon>
        <taxon>Actinomycetota</taxon>
        <taxon>Actinomycetes</taxon>
        <taxon>Micrococcales</taxon>
        <taxon>Dermabacteraceae</taxon>
        <taxon>Brachybacterium</taxon>
    </lineage>
</organism>
<feature type="transmembrane region" description="Helical" evidence="7">
    <location>
        <begin position="28"/>
        <end position="49"/>
    </location>
</feature>
<feature type="domain" description="ABC transmembrane type-1" evidence="8">
    <location>
        <begin position="121"/>
        <end position="316"/>
    </location>
</feature>
<comment type="caution">
    <text evidence="9">The sequence shown here is derived from an EMBL/GenBank/DDBJ whole genome shotgun (WGS) entry which is preliminary data.</text>
</comment>
<evidence type="ECO:0000256" key="7">
    <source>
        <dbReference type="RuleBase" id="RU363032"/>
    </source>
</evidence>
<keyword evidence="3" id="KW-1003">Cell membrane</keyword>
<dbReference type="SUPFAM" id="SSF161098">
    <property type="entry name" value="MetI-like"/>
    <property type="match status" value="1"/>
</dbReference>
<dbReference type="PANTHER" id="PTHR43163">
    <property type="entry name" value="DIPEPTIDE TRANSPORT SYSTEM PERMEASE PROTEIN DPPB-RELATED"/>
    <property type="match status" value="1"/>
</dbReference>
<keyword evidence="5 7" id="KW-1133">Transmembrane helix</keyword>
<dbReference type="InterPro" id="IPR035906">
    <property type="entry name" value="MetI-like_sf"/>
</dbReference>
<protein>
    <submittedName>
        <fullName evidence="9">ABC transporter permease</fullName>
    </submittedName>
</protein>
<keyword evidence="6 7" id="KW-0472">Membrane</keyword>
<dbReference type="PANTHER" id="PTHR43163:SF6">
    <property type="entry name" value="DIPEPTIDE TRANSPORT SYSTEM PERMEASE PROTEIN DPPB-RELATED"/>
    <property type="match status" value="1"/>
</dbReference>
<evidence type="ECO:0000256" key="3">
    <source>
        <dbReference type="ARBA" id="ARBA00022475"/>
    </source>
</evidence>
<dbReference type="Pfam" id="PF00528">
    <property type="entry name" value="BPD_transp_1"/>
    <property type="match status" value="1"/>
</dbReference>
<sequence length="335" mass="34612">MTTDTPSTPLAPAGPLLARLRASLPGRILVRVLSAVVLLWAVATIVFFLQHLVPGDPALAILGGAAANPPPDAVAAVRAQYGFDQPLLVQYGHFLGGLLHGDLGDSYTMKEPVVAIIAEQIVPTLQLTAASLAIAWAIAIASTLLSAGRPGLLARIGSGLEVVLAALPDFWLGVVLLVVFAVTLRWLPVVDGGPAGLVLPALTLGVPLGGFLAQVTRDEFDAASRQPFVLSALSRGARLGDVRRRHILRHAALPGIALSGWGLGSLISGAVVVEVIFSRQGIGQVLVTAVTSQDLPLVIGVTFVVALVYVIANILTDIAAVAVDPRLRSSIGDAS</sequence>
<keyword evidence="10" id="KW-1185">Reference proteome</keyword>
<keyword evidence="4 7" id="KW-0812">Transmembrane</keyword>
<feature type="transmembrane region" description="Helical" evidence="7">
    <location>
        <begin position="297"/>
        <end position="323"/>
    </location>
</feature>
<dbReference type="CDD" id="cd06261">
    <property type="entry name" value="TM_PBP2"/>
    <property type="match status" value="1"/>
</dbReference>
<feature type="transmembrane region" description="Helical" evidence="7">
    <location>
        <begin position="160"/>
        <end position="183"/>
    </location>
</feature>
<evidence type="ECO:0000313" key="10">
    <source>
        <dbReference type="Proteomes" id="UP000245590"/>
    </source>
</evidence>
<feature type="transmembrane region" description="Helical" evidence="7">
    <location>
        <begin position="195"/>
        <end position="215"/>
    </location>
</feature>
<evidence type="ECO:0000256" key="6">
    <source>
        <dbReference type="ARBA" id="ARBA00023136"/>
    </source>
</evidence>
<reference evidence="9 10" key="1">
    <citation type="submission" date="2018-05" db="EMBL/GenBank/DDBJ databases">
        <title>Brachybacterium sp. M1HQ-2T, whole genome shotgun sequence.</title>
        <authorList>
            <person name="Tuo L."/>
        </authorList>
    </citation>
    <scope>NUCLEOTIDE SEQUENCE [LARGE SCALE GENOMIC DNA]</scope>
    <source>
        <strain evidence="9 10">M1HQ-2</strain>
    </source>
</reference>
<dbReference type="GO" id="GO:0005886">
    <property type="term" value="C:plasma membrane"/>
    <property type="evidence" value="ECO:0007669"/>
    <property type="project" value="UniProtKB-SubCell"/>
</dbReference>
<dbReference type="OrthoDB" id="9778910at2"/>
<dbReference type="InterPro" id="IPR000515">
    <property type="entry name" value="MetI-like"/>
</dbReference>
<dbReference type="AlphaFoldDB" id="A0A2U2RJF9"/>
<comment type="similarity">
    <text evidence="7">Belongs to the binding-protein-dependent transport system permease family.</text>
</comment>
<dbReference type="InterPro" id="IPR045621">
    <property type="entry name" value="BPD_transp_1_N"/>
</dbReference>
<evidence type="ECO:0000256" key="1">
    <source>
        <dbReference type="ARBA" id="ARBA00004651"/>
    </source>
</evidence>
<accession>A0A2U2RJF9</accession>
<feature type="transmembrane region" description="Helical" evidence="7">
    <location>
        <begin position="251"/>
        <end position="277"/>
    </location>
</feature>
<evidence type="ECO:0000256" key="2">
    <source>
        <dbReference type="ARBA" id="ARBA00022448"/>
    </source>
</evidence>
<evidence type="ECO:0000313" key="9">
    <source>
        <dbReference type="EMBL" id="PWH06012.1"/>
    </source>
</evidence>
<gene>
    <name evidence="9" type="ORF">DEO23_09320</name>
</gene>
<evidence type="ECO:0000256" key="5">
    <source>
        <dbReference type="ARBA" id="ARBA00022989"/>
    </source>
</evidence>
<dbReference type="PROSITE" id="PS50928">
    <property type="entry name" value="ABC_TM1"/>
    <property type="match status" value="1"/>
</dbReference>
<proteinExistence type="inferred from homology"/>
<comment type="subcellular location">
    <subcellularLocation>
        <location evidence="1 7">Cell membrane</location>
        <topology evidence="1 7">Multi-pass membrane protein</topology>
    </subcellularLocation>
</comment>
<dbReference type="GO" id="GO:0071916">
    <property type="term" value="F:dipeptide transmembrane transporter activity"/>
    <property type="evidence" value="ECO:0007669"/>
    <property type="project" value="TreeGrafter"/>
</dbReference>
<evidence type="ECO:0000259" key="8">
    <source>
        <dbReference type="PROSITE" id="PS50928"/>
    </source>
</evidence>
<dbReference type="Proteomes" id="UP000245590">
    <property type="component" value="Unassembled WGS sequence"/>
</dbReference>
<dbReference type="Gene3D" id="1.10.3720.10">
    <property type="entry name" value="MetI-like"/>
    <property type="match status" value="1"/>
</dbReference>
<feature type="transmembrane region" description="Helical" evidence="7">
    <location>
        <begin position="129"/>
        <end position="148"/>
    </location>
</feature>
<evidence type="ECO:0000256" key="4">
    <source>
        <dbReference type="ARBA" id="ARBA00022692"/>
    </source>
</evidence>
<dbReference type="EMBL" id="QFKX01000003">
    <property type="protein sequence ID" value="PWH06012.1"/>
    <property type="molecule type" value="Genomic_DNA"/>
</dbReference>